<reference evidence="1 2" key="2">
    <citation type="journal article" date="2022" name="Mol. Ecol. Resour.">
        <title>The genomes of chicory, endive, great burdock and yacon provide insights into Asteraceae paleo-polyploidization history and plant inulin production.</title>
        <authorList>
            <person name="Fan W."/>
            <person name="Wang S."/>
            <person name="Wang H."/>
            <person name="Wang A."/>
            <person name="Jiang F."/>
            <person name="Liu H."/>
            <person name="Zhao H."/>
            <person name="Xu D."/>
            <person name="Zhang Y."/>
        </authorList>
    </citation>
    <scope>NUCLEOTIDE SEQUENCE [LARGE SCALE GENOMIC DNA]</scope>
    <source>
        <strain evidence="2">cv. Niubang</strain>
    </source>
</reference>
<protein>
    <submittedName>
        <fullName evidence="1">Uncharacterized protein</fullName>
    </submittedName>
</protein>
<name>A0ACB8XPF3_ARCLA</name>
<organism evidence="1 2">
    <name type="scientific">Arctium lappa</name>
    <name type="common">Greater burdock</name>
    <name type="synonym">Lappa major</name>
    <dbReference type="NCBI Taxonomy" id="4217"/>
    <lineage>
        <taxon>Eukaryota</taxon>
        <taxon>Viridiplantae</taxon>
        <taxon>Streptophyta</taxon>
        <taxon>Embryophyta</taxon>
        <taxon>Tracheophyta</taxon>
        <taxon>Spermatophyta</taxon>
        <taxon>Magnoliopsida</taxon>
        <taxon>eudicotyledons</taxon>
        <taxon>Gunneridae</taxon>
        <taxon>Pentapetalae</taxon>
        <taxon>asterids</taxon>
        <taxon>campanulids</taxon>
        <taxon>Asterales</taxon>
        <taxon>Asteraceae</taxon>
        <taxon>Carduoideae</taxon>
        <taxon>Cardueae</taxon>
        <taxon>Arctiinae</taxon>
        <taxon>Arctium</taxon>
    </lineage>
</organism>
<reference evidence="2" key="1">
    <citation type="journal article" date="2022" name="Mol. Ecol. Resour.">
        <title>The genomes of chicory, endive, great burdock and yacon provide insights into Asteraceae palaeo-polyploidization history and plant inulin production.</title>
        <authorList>
            <person name="Fan W."/>
            <person name="Wang S."/>
            <person name="Wang H."/>
            <person name="Wang A."/>
            <person name="Jiang F."/>
            <person name="Liu H."/>
            <person name="Zhao H."/>
            <person name="Xu D."/>
            <person name="Zhang Y."/>
        </authorList>
    </citation>
    <scope>NUCLEOTIDE SEQUENCE [LARGE SCALE GENOMIC DNA]</scope>
    <source>
        <strain evidence="2">cv. Niubang</strain>
    </source>
</reference>
<sequence length="71" mass="8052">MEICMDSVCANWIQLQAQPTNDRTSHSSLIFPPTQTDSFGYETSCRNQHPWENLAQRACSSILDGSKFNSR</sequence>
<keyword evidence="2" id="KW-1185">Reference proteome</keyword>
<comment type="caution">
    <text evidence="1">The sequence shown here is derived from an EMBL/GenBank/DDBJ whole genome shotgun (WGS) entry which is preliminary data.</text>
</comment>
<accession>A0ACB8XPF3</accession>
<evidence type="ECO:0000313" key="2">
    <source>
        <dbReference type="Proteomes" id="UP001055879"/>
    </source>
</evidence>
<proteinExistence type="predicted"/>
<evidence type="ECO:0000313" key="1">
    <source>
        <dbReference type="EMBL" id="KAI3670106.1"/>
    </source>
</evidence>
<gene>
    <name evidence="1" type="ORF">L6452_41737</name>
</gene>
<dbReference type="EMBL" id="CM042062">
    <property type="protein sequence ID" value="KAI3670106.1"/>
    <property type="molecule type" value="Genomic_DNA"/>
</dbReference>
<dbReference type="Proteomes" id="UP001055879">
    <property type="component" value="Linkage Group LG16"/>
</dbReference>